<keyword evidence="2" id="KW-1185">Reference proteome</keyword>
<accession>A0ACC1TBC7</accession>
<dbReference type="Proteomes" id="UP001148662">
    <property type="component" value="Unassembled WGS sequence"/>
</dbReference>
<proteinExistence type="predicted"/>
<gene>
    <name evidence="1" type="ORF">NM688_g1510</name>
</gene>
<sequence>MPSEYICSFCGARRPTLQGLRSHRSQRRECREAFNAHVRHRSLSVEQTEPPASDKFNSALADDIPHDTISPSLFDEPETVREPPSKRARVEEVEDEELDAGGLPKNPFVRMHTDAGVPLGEGKTLFERVHEERVKEGLGDQPWAPFEDRQEWDLVRFLMASGLSQQDIDRFLKLEITRQRSSLSFKDKRAFFQKVDSLPQGPEWKCEILESKGDLSDTDSQPCIEYLELWRRDPLACIRELIGNPTFREHMKYAPEEIFEDCYGKKPMLNEMWTAQWWRDLQKLLPHGATIVPVILASDKTQLSTFSGDKSAWPVYLTIGNIDKATRRSPSARATVLIGYLPVTKLENFTESKRSLRGYQLFHDCMRLLLQPLVAAGKEGVIMTCADGYQRKIYPIIAAYIADHPEQCLIACCKENYCPKCLVDPKQRGDVVSSLLRDPDKTGCMLHSAVVTDATTDAFNKAGLRPVYPFWVDLPHCDIFSCITPDILHQLHKGVFKDHTVAWATAAMDGTKDEVDRRFMAMTAHPDLRYFKKGISFISQWTGTEYKNMEKVFLGVVAGAAEPDVVRAVRAVLDFVYYAHFETHTEESLTNLDKAWQSFHQYKHVFIRNGTRTTFNIPKIHSMLHYANSIRLLGTADGYSTEASERLHIDFAKISYRASNRKQYISQMTKWLNRQEAVRRFEGYLQWRGIANILDDDTDAAQDEADEERRDDSNKAVEEEDEDDLDAGSNLQPYKISKQPAYPRMPVEKIVAEYQAPNFALLLQEFLDRRAAERRDTRMLAVQDLTPIAVFKQFKILLPRMGQVSHKGSVDTILLARESLDETERLRGIQVGVQNPLQGLTVGQVRVIFRVPAEYAHLAEHPLAYVEWFTPFQTHDKLVGMYSIARSTRNGEHRASVIPITNIVRSCHLIPAWGRSTVDLVLRRDHTLEHGGRYYLNPLRHTTDATQNLRSLQGSACATFERRAVCDTCTKPDLYIEFWCFLMFSTPVLPSESPRPFLRHSLQAHCEDIKYNPTRTSNWQIVSPPNYLLLSSKPSPVSEAPASPNSLPSQLPRLIKYALR</sequence>
<comment type="caution">
    <text evidence="1">The sequence shown here is derived from an EMBL/GenBank/DDBJ whole genome shotgun (WGS) entry which is preliminary data.</text>
</comment>
<reference evidence="1" key="1">
    <citation type="submission" date="2022-07" db="EMBL/GenBank/DDBJ databases">
        <title>Genome Sequence of Phlebia brevispora.</title>
        <authorList>
            <person name="Buettner E."/>
        </authorList>
    </citation>
    <scope>NUCLEOTIDE SEQUENCE</scope>
    <source>
        <strain evidence="1">MPL23</strain>
    </source>
</reference>
<evidence type="ECO:0000313" key="2">
    <source>
        <dbReference type="Proteomes" id="UP001148662"/>
    </source>
</evidence>
<protein>
    <submittedName>
        <fullName evidence="1">Uncharacterized protein</fullName>
    </submittedName>
</protein>
<name>A0ACC1TBC7_9APHY</name>
<evidence type="ECO:0000313" key="1">
    <source>
        <dbReference type="EMBL" id="KAJ3557367.1"/>
    </source>
</evidence>
<organism evidence="1 2">
    <name type="scientific">Phlebia brevispora</name>
    <dbReference type="NCBI Taxonomy" id="194682"/>
    <lineage>
        <taxon>Eukaryota</taxon>
        <taxon>Fungi</taxon>
        <taxon>Dikarya</taxon>
        <taxon>Basidiomycota</taxon>
        <taxon>Agaricomycotina</taxon>
        <taxon>Agaricomycetes</taxon>
        <taxon>Polyporales</taxon>
        <taxon>Meruliaceae</taxon>
        <taxon>Phlebia</taxon>
    </lineage>
</organism>
<dbReference type="EMBL" id="JANHOG010000163">
    <property type="protein sequence ID" value="KAJ3557367.1"/>
    <property type="molecule type" value="Genomic_DNA"/>
</dbReference>